<dbReference type="Proteomes" id="UP000249577">
    <property type="component" value="Unassembled WGS sequence"/>
</dbReference>
<protein>
    <submittedName>
        <fullName evidence="1">Uncharacterized protein</fullName>
    </submittedName>
</protein>
<organism evidence="1 2">
    <name type="scientific">Ancylobacter novellus</name>
    <name type="common">Thiobacillus novellus</name>
    <dbReference type="NCBI Taxonomy" id="921"/>
    <lineage>
        <taxon>Bacteria</taxon>
        <taxon>Pseudomonadati</taxon>
        <taxon>Pseudomonadota</taxon>
        <taxon>Alphaproteobacteria</taxon>
        <taxon>Hyphomicrobiales</taxon>
        <taxon>Xanthobacteraceae</taxon>
        <taxon>Ancylobacter</taxon>
    </lineage>
</organism>
<dbReference type="AlphaFoldDB" id="A0A2W5KDM7"/>
<comment type="caution">
    <text evidence="1">The sequence shown here is derived from an EMBL/GenBank/DDBJ whole genome shotgun (WGS) entry which is preliminary data.</text>
</comment>
<accession>A0A2W5KDM7</accession>
<evidence type="ECO:0000313" key="2">
    <source>
        <dbReference type="Proteomes" id="UP000249577"/>
    </source>
</evidence>
<reference evidence="1 2" key="1">
    <citation type="submission" date="2017-08" db="EMBL/GenBank/DDBJ databases">
        <title>Infants hospitalized years apart are colonized by the same room-sourced microbial strains.</title>
        <authorList>
            <person name="Brooks B."/>
            <person name="Olm M.R."/>
            <person name="Firek B.A."/>
            <person name="Baker R."/>
            <person name="Thomas B.C."/>
            <person name="Morowitz M.J."/>
            <person name="Banfield J.F."/>
        </authorList>
    </citation>
    <scope>NUCLEOTIDE SEQUENCE [LARGE SCALE GENOMIC DNA]</scope>
    <source>
        <strain evidence="1">S2_005_003_R2_43</strain>
    </source>
</reference>
<gene>
    <name evidence="1" type="ORF">DI565_11110</name>
</gene>
<evidence type="ECO:0000313" key="1">
    <source>
        <dbReference type="EMBL" id="PZQ14981.1"/>
    </source>
</evidence>
<proteinExistence type="predicted"/>
<name>A0A2W5KDM7_ANCNO</name>
<dbReference type="EMBL" id="QFPN01000005">
    <property type="protein sequence ID" value="PZQ14981.1"/>
    <property type="molecule type" value="Genomic_DNA"/>
</dbReference>
<sequence>MFQPAAPNVALIASREKTAVGDMRAFLATIKPQSPSEALRLLRKAYPEAPLSLRVAACGLSDMRAA</sequence>